<dbReference type="NCBIfam" id="NF003413">
    <property type="entry name" value="PRK04778.1-7"/>
    <property type="match status" value="1"/>
</dbReference>
<accession>A0A6M0Q6J6</accession>
<keyword evidence="4 8" id="KW-0175">Coiled coil</keyword>
<gene>
    <name evidence="8 9" type="primary">ezrA</name>
    <name evidence="9" type="ORF">G4D63_09220</name>
</gene>
<evidence type="ECO:0000256" key="6">
    <source>
        <dbReference type="ARBA" id="ARBA00023210"/>
    </source>
</evidence>
<sequence>MEFIIVAILLLVIFFIYGMLVRKKVYKDVDRLEAWKIDIMNRPVTDEMSLMKGLNMVGQTEQLFEKWRTEWDEIITTELPNVEEALFDIEEYADKYRIRKAKLLVKEINDQLQGIEDTIKSILSELQELVGSEENNKVEIEELKQDYRDLKRKILAHSNSFGKAEVKLELMLEGIVVQFESFYEKMDNGDILLAKELVQSIKDQIDHIKLLIEELPALLKDCSLTIPNQIDELLQGVKEMTEEGFVLNHLQVEKEVSSMKGKLTEYLIYIENADIEPVKAGLIELQEQIEGFYDQLEKEVISKHFVQQQVTPIHVDLSQLNDETKETKIEAEQVQLSYKLLDKDLEMQKDIETQINTLLKRFTNVKGSIEEQDIAYSVIQSELEDIKGQIDTLKQSHQEFVDMLQTLRKDEMYVKEKLGEMRKMLLDSKRLVQKSNLPGLPEGYLFEIKECNNQVVMVAEKLQEKPLHVPALTSLLEQALAKVELLSSKTEEMVEQAFLVEQVIQYGNRYRGRSLHMAEKLAEAELAFRNFEYPRALEEAATALERVEPGALKKVQNLIENN</sequence>
<dbReference type="HAMAP" id="MF_00728">
    <property type="entry name" value="EzrA"/>
    <property type="match status" value="1"/>
</dbReference>
<dbReference type="AlphaFoldDB" id="A0A6M0Q6J6"/>
<keyword evidence="1 8" id="KW-0132">Cell division</keyword>
<keyword evidence="2 8" id="KW-0812">Transmembrane</keyword>
<keyword evidence="3 8" id="KW-1133">Transmembrane helix</keyword>
<evidence type="ECO:0000256" key="5">
    <source>
        <dbReference type="ARBA" id="ARBA00023136"/>
    </source>
</evidence>
<evidence type="ECO:0000256" key="8">
    <source>
        <dbReference type="HAMAP-Rule" id="MF_00728"/>
    </source>
</evidence>
<dbReference type="Proteomes" id="UP000481043">
    <property type="component" value="Unassembled WGS sequence"/>
</dbReference>
<organism evidence="9 10">
    <name type="scientific">Bacillus mesophilus</name>
    <dbReference type="NCBI Taxonomy" id="1808955"/>
    <lineage>
        <taxon>Bacteria</taxon>
        <taxon>Bacillati</taxon>
        <taxon>Bacillota</taxon>
        <taxon>Bacilli</taxon>
        <taxon>Bacillales</taxon>
        <taxon>Bacillaceae</taxon>
        <taxon>Bacillus</taxon>
    </lineage>
</organism>
<evidence type="ECO:0000313" key="10">
    <source>
        <dbReference type="Proteomes" id="UP000481043"/>
    </source>
</evidence>
<evidence type="ECO:0000256" key="1">
    <source>
        <dbReference type="ARBA" id="ARBA00022618"/>
    </source>
</evidence>
<dbReference type="GO" id="GO:0005886">
    <property type="term" value="C:plasma membrane"/>
    <property type="evidence" value="ECO:0007669"/>
    <property type="project" value="UniProtKB-SubCell"/>
</dbReference>
<comment type="function">
    <text evidence="8">Negative regulator of FtsZ ring formation; modulates the frequency and position of FtsZ ring formation. Inhibits FtsZ ring formation at polar sites. Interacts either with FtsZ or with one of its binding partners to promote depolymerization.</text>
</comment>
<dbReference type="GO" id="GO:0000917">
    <property type="term" value="P:division septum assembly"/>
    <property type="evidence" value="ECO:0007669"/>
    <property type="project" value="UniProtKB-KW"/>
</dbReference>
<evidence type="ECO:0000313" key="9">
    <source>
        <dbReference type="EMBL" id="NEY71927.1"/>
    </source>
</evidence>
<keyword evidence="6 8" id="KW-0717">Septation</keyword>
<dbReference type="InterPro" id="IPR010379">
    <property type="entry name" value="EzrA"/>
</dbReference>
<dbReference type="RefSeq" id="WP_163179345.1">
    <property type="nucleotide sequence ID" value="NZ_JAAIWM010000002.1"/>
</dbReference>
<proteinExistence type="inferred from homology"/>
<name>A0A6M0Q6J6_9BACI</name>
<comment type="caution">
    <text evidence="9">The sequence shown here is derived from an EMBL/GenBank/DDBJ whole genome shotgun (WGS) entry which is preliminary data.</text>
</comment>
<feature type="topological domain" description="Extracellular" evidence="8">
    <location>
        <begin position="1"/>
        <end position="2"/>
    </location>
</feature>
<comment type="similarity">
    <text evidence="8">Belongs to the EzrA family.</text>
</comment>
<evidence type="ECO:0000256" key="3">
    <source>
        <dbReference type="ARBA" id="ARBA00022989"/>
    </source>
</evidence>
<keyword evidence="5 8" id="KW-0472">Membrane</keyword>
<protein>
    <recommendedName>
        <fullName evidence="8">Septation ring formation regulator EzrA</fullName>
    </recommendedName>
</protein>
<dbReference type="GO" id="GO:0005940">
    <property type="term" value="C:septin ring"/>
    <property type="evidence" value="ECO:0007669"/>
    <property type="project" value="InterPro"/>
</dbReference>
<keyword evidence="10" id="KW-1185">Reference proteome</keyword>
<dbReference type="Pfam" id="PF06160">
    <property type="entry name" value="EzrA"/>
    <property type="match status" value="1"/>
</dbReference>
<comment type="subcellular location">
    <subcellularLocation>
        <location evidence="8">Cell membrane</location>
        <topology evidence="8">Single-pass membrane protein</topology>
    </subcellularLocation>
    <text evidence="8">Colocalized with FtsZ to the nascent septal site.</text>
</comment>
<keyword evidence="8" id="KW-1003">Cell membrane</keyword>
<feature type="topological domain" description="Cytoplasmic" evidence="8">
    <location>
        <begin position="22"/>
        <end position="562"/>
    </location>
</feature>
<dbReference type="GO" id="GO:0000921">
    <property type="term" value="P:septin ring assembly"/>
    <property type="evidence" value="ECO:0007669"/>
    <property type="project" value="InterPro"/>
</dbReference>
<dbReference type="EMBL" id="JAAIWM010000002">
    <property type="protein sequence ID" value="NEY71927.1"/>
    <property type="molecule type" value="Genomic_DNA"/>
</dbReference>
<evidence type="ECO:0000256" key="4">
    <source>
        <dbReference type="ARBA" id="ARBA00023054"/>
    </source>
</evidence>
<evidence type="ECO:0000256" key="2">
    <source>
        <dbReference type="ARBA" id="ARBA00022692"/>
    </source>
</evidence>
<reference evidence="9 10" key="1">
    <citation type="submission" date="2020-02" db="EMBL/GenBank/DDBJ databases">
        <title>Bacillus aquiflavi sp. nov., isolated from yellow water of strong flavor Chinese baijiu in Yibin region of China.</title>
        <authorList>
            <person name="Xie J."/>
        </authorList>
    </citation>
    <scope>NUCLEOTIDE SEQUENCE [LARGE SCALE GENOMIC DNA]</scope>
    <source>
        <strain evidence="9 10">SA4</strain>
    </source>
</reference>
<feature type="coiled-coil region" evidence="8">
    <location>
        <begin position="98"/>
        <end position="160"/>
    </location>
</feature>
<evidence type="ECO:0000256" key="7">
    <source>
        <dbReference type="ARBA" id="ARBA00023306"/>
    </source>
</evidence>
<keyword evidence="7 8" id="KW-0131">Cell cycle</keyword>